<evidence type="ECO:0000313" key="1">
    <source>
        <dbReference type="EMBL" id="KAH3742116.1"/>
    </source>
</evidence>
<keyword evidence="2" id="KW-1185">Reference proteome</keyword>
<protein>
    <submittedName>
        <fullName evidence="1">Uncharacterized protein</fullName>
    </submittedName>
</protein>
<dbReference type="AlphaFoldDB" id="A0A9D4DD45"/>
<proteinExistence type="predicted"/>
<dbReference type="EMBL" id="JAIWYP010000011">
    <property type="protein sequence ID" value="KAH3742116.1"/>
    <property type="molecule type" value="Genomic_DNA"/>
</dbReference>
<reference evidence="1" key="2">
    <citation type="submission" date="2020-11" db="EMBL/GenBank/DDBJ databases">
        <authorList>
            <person name="McCartney M.A."/>
            <person name="Auch B."/>
            <person name="Kono T."/>
            <person name="Mallez S."/>
            <person name="Becker A."/>
            <person name="Gohl D.M."/>
            <person name="Silverstein K.A.T."/>
            <person name="Koren S."/>
            <person name="Bechman K.B."/>
            <person name="Herman A."/>
            <person name="Abrahante J.E."/>
            <person name="Garbe J."/>
        </authorList>
    </citation>
    <scope>NUCLEOTIDE SEQUENCE</scope>
    <source>
        <strain evidence="1">Duluth1</strain>
        <tissue evidence="1">Whole animal</tissue>
    </source>
</reference>
<dbReference type="Proteomes" id="UP000828390">
    <property type="component" value="Unassembled WGS sequence"/>
</dbReference>
<accession>A0A9D4DD45</accession>
<organism evidence="1 2">
    <name type="scientific">Dreissena polymorpha</name>
    <name type="common">Zebra mussel</name>
    <name type="synonym">Mytilus polymorpha</name>
    <dbReference type="NCBI Taxonomy" id="45954"/>
    <lineage>
        <taxon>Eukaryota</taxon>
        <taxon>Metazoa</taxon>
        <taxon>Spiralia</taxon>
        <taxon>Lophotrochozoa</taxon>
        <taxon>Mollusca</taxon>
        <taxon>Bivalvia</taxon>
        <taxon>Autobranchia</taxon>
        <taxon>Heteroconchia</taxon>
        <taxon>Euheterodonta</taxon>
        <taxon>Imparidentia</taxon>
        <taxon>Neoheterodontei</taxon>
        <taxon>Myida</taxon>
        <taxon>Dreissenoidea</taxon>
        <taxon>Dreissenidae</taxon>
        <taxon>Dreissena</taxon>
    </lineage>
</organism>
<comment type="caution">
    <text evidence="1">The sequence shown here is derived from an EMBL/GenBank/DDBJ whole genome shotgun (WGS) entry which is preliminary data.</text>
</comment>
<reference evidence="1" key="1">
    <citation type="journal article" date="2019" name="bioRxiv">
        <title>The Genome of the Zebra Mussel, Dreissena polymorpha: A Resource for Invasive Species Research.</title>
        <authorList>
            <person name="McCartney M.A."/>
            <person name="Auch B."/>
            <person name="Kono T."/>
            <person name="Mallez S."/>
            <person name="Zhang Y."/>
            <person name="Obille A."/>
            <person name="Becker A."/>
            <person name="Abrahante J.E."/>
            <person name="Garbe J."/>
            <person name="Badalamenti J.P."/>
            <person name="Herman A."/>
            <person name="Mangelson H."/>
            <person name="Liachko I."/>
            <person name="Sullivan S."/>
            <person name="Sone E.D."/>
            <person name="Koren S."/>
            <person name="Silverstein K.A.T."/>
            <person name="Beckman K.B."/>
            <person name="Gohl D.M."/>
        </authorList>
    </citation>
    <scope>NUCLEOTIDE SEQUENCE</scope>
    <source>
        <strain evidence="1">Duluth1</strain>
        <tissue evidence="1">Whole animal</tissue>
    </source>
</reference>
<evidence type="ECO:0000313" key="2">
    <source>
        <dbReference type="Proteomes" id="UP000828390"/>
    </source>
</evidence>
<gene>
    <name evidence="1" type="ORF">DPMN_048851</name>
</gene>
<name>A0A9D4DD45_DREPO</name>
<sequence length="57" mass="6063">MSLIAACLSGQMRSFMAKCNLPPHTDAASTTEAASPRFALLSRIAKYVCSALAVLYL</sequence>